<dbReference type="AlphaFoldDB" id="A0A1Y4MIH6"/>
<evidence type="ECO:0000313" key="2">
    <source>
        <dbReference type="Proteomes" id="UP000196386"/>
    </source>
</evidence>
<comment type="caution">
    <text evidence="1">The sequence shown here is derived from an EMBL/GenBank/DDBJ whole genome shotgun (WGS) entry which is preliminary data.</text>
</comment>
<evidence type="ECO:0008006" key="3">
    <source>
        <dbReference type="Google" id="ProtNLM"/>
    </source>
</evidence>
<sequence>MERLHRLYSGPAGGILHYEHVRSIVGEYGVKLLDLTGFEYEPYFMCDTMHIGWKGWLAVDQALISYYYEQ</sequence>
<dbReference type="PANTHER" id="PTHR40039">
    <property type="entry name" value="PROTEIN DLTD"/>
    <property type="match status" value="1"/>
</dbReference>
<dbReference type="Pfam" id="PF04914">
    <property type="entry name" value="DltD"/>
    <property type="match status" value="1"/>
</dbReference>
<dbReference type="Proteomes" id="UP000196386">
    <property type="component" value="Unassembled WGS sequence"/>
</dbReference>
<protein>
    <recommendedName>
        <fullName evidence="3">D-alanyl-lipoteichoic acid biosynthesis protein DltD</fullName>
    </recommendedName>
</protein>
<gene>
    <name evidence="1" type="ORF">B5F11_13130</name>
</gene>
<dbReference type="EMBL" id="NFKP01000017">
    <property type="protein sequence ID" value="OUP68556.1"/>
    <property type="molecule type" value="Genomic_DNA"/>
</dbReference>
<organism evidence="1 2">
    <name type="scientific">Anaerotruncus colihominis</name>
    <dbReference type="NCBI Taxonomy" id="169435"/>
    <lineage>
        <taxon>Bacteria</taxon>
        <taxon>Bacillati</taxon>
        <taxon>Bacillota</taxon>
        <taxon>Clostridia</taxon>
        <taxon>Eubacteriales</taxon>
        <taxon>Oscillospiraceae</taxon>
        <taxon>Anaerotruncus</taxon>
    </lineage>
</organism>
<proteinExistence type="predicted"/>
<dbReference type="PANTHER" id="PTHR40039:SF1">
    <property type="entry name" value="PROTEIN DLTD"/>
    <property type="match status" value="1"/>
</dbReference>
<dbReference type="InterPro" id="IPR006998">
    <property type="entry name" value="DltD"/>
</dbReference>
<reference evidence="2" key="1">
    <citation type="submission" date="2017-04" db="EMBL/GenBank/DDBJ databases">
        <title>Function of individual gut microbiota members based on whole genome sequencing of pure cultures obtained from chicken caecum.</title>
        <authorList>
            <person name="Medvecky M."/>
            <person name="Cejkova D."/>
            <person name="Polansky O."/>
            <person name="Karasova D."/>
            <person name="Kubasova T."/>
            <person name="Cizek A."/>
            <person name="Rychlik I."/>
        </authorList>
    </citation>
    <scope>NUCLEOTIDE SEQUENCE [LARGE SCALE GENOMIC DNA]</scope>
    <source>
        <strain evidence="2">An175</strain>
    </source>
</reference>
<accession>A0A1Y4MIH6</accession>
<evidence type="ECO:0000313" key="1">
    <source>
        <dbReference type="EMBL" id="OUP68556.1"/>
    </source>
</evidence>
<name>A0A1Y4MIH6_9FIRM</name>